<dbReference type="STRING" id="301148.B4135_3621"/>
<gene>
    <name evidence="1" type="ORF">B4135_3621</name>
</gene>
<evidence type="ECO:0000313" key="2">
    <source>
        <dbReference type="Proteomes" id="UP000075683"/>
    </source>
</evidence>
<dbReference type="AlphaFoldDB" id="A0A150LCS6"/>
<accession>A0A150LCS6</accession>
<proteinExistence type="predicted"/>
<evidence type="ECO:0000313" key="1">
    <source>
        <dbReference type="EMBL" id="KYD10045.1"/>
    </source>
</evidence>
<dbReference type="Proteomes" id="UP000075683">
    <property type="component" value="Unassembled WGS sequence"/>
</dbReference>
<protein>
    <submittedName>
        <fullName evidence="1">Uncharacterized protein</fullName>
    </submittedName>
</protein>
<name>A0A150LCS6_9BACI</name>
<sequence length="59" mass="7082">MHRMRKRNGQVAFTFSIYGSCLKRPFWGSFHFRTKKRGMICFYFTDHALLFCKGVEREG</sequence>
<organism evidence="1 2">
    <name type="scientific">Caldibacillus debilis</name>
    <dbReference type="NCBI Taxonomy" id="301148"/>
    <lineage>
        <taxon>Bacteria</taxon>
        <taxon>Bacillati</taxon>
        <taxon>Bacillota</taxon>
        <taxon>Bacilli</taxon>
        <taxon>Bacillales</taxon>
        <taxon>Bacillaceae</taxon>
        <taxon>Caldibacillus</taxon>
    </lineage>
</organism>
<reference evidence="1 2" key="1">
    <citation type="submission" date="2016-01" db="EMBL/GenBank/DDBJ databases">
        <title>Draft Genome Sequences of Seven Thermophilic Sporeformers Isolated from Foods.</title>
        <authorList>
            <person name="Berendsen E.M."/>
            <person name="Wells-Bennik M.H."/>
            <person name="Krawcyk A.O."/>
            <person name="De Jong A."/>
            <person name="Holsappel S."/>
            <person name="Eijlander R.T."/>
            <person name="Kuipers O.P."/>
        </authorList>
    </citation>
    <scope>NUCLEOTIDE SEQUENCE [LARGE SCALE GENOMIC DNA]</scope>
    <source>
        <strain evidence="1 2">B4135</strain>
    </source>
</reference>
<comment type="caution">
    <text evidence="1">The sequence shown here is derived from an EMBL/GenBank/DDBJ whole genome shotgun (WGS) entry which is preliminary data.</text>
</comment>
<dbReference type="EMBL" id="LQYT01000123">
    <property type="protein sequence ID" value="KYD10045.1"/>
    <property type="molecule type" value="Genomic_DNA"/>
</dbReference>